<proteinExistence type="predicted"/>
<evidence type="ECO:0000313" key="2">
    <source>
        <dbReference type="Proteomes" id="UP000499080"/>
    </source>
</evidence>
<reference evidence="1 2" key="1">
    <citation type="journal article" date="2019" name="Sci. Rep.">
        <title>Orb-weaving spider Araneus ventricosus genome elucidates the spidroin gene catalogue.</title>
        <authorList>
            <person name="Kono N."/>
            <person name="Nakamura H."/>
            <person name="Ohtoshi R."/>
            <person name="Moran D.A.P."/>
            <person name="Shinohara A."/>
            <person name="Yoshida Y."/>
            <person name="Fujiwara M."/>
            <person name="Mori M."/>
            <person name="Tomita M."/>
            <person name="Arakawa K."/>
        </authorList>
    </citation>
    <scope>NUCLEOTIDE SEQUENCE [LARGE SCALE GENOMIC DNA]</scope>
</reference>
<gene>
    <name evidence="1" type="ORF">AVEN_83517_1</name>
</gene>
<dbReference type="Proteomes" id="UP000499080">
    <property type="component" value="Unassembled WGS sequence"/>
</dbReference>
<dbReference type="AlphaFoldDB" id="A0A4Y2TT99"/>
<accession>A0A4Y2TT99</accession>
<evidence type="ECO:0000313" key="1">
    <source>
        <dbReference type="EMBL" id="GBO03331.1"/>
    </source>
</evidence>
<keyword evidence="2" id="KW-1185">Reference proteome</keyword>
<organism evidence="1 2">
    <name type="scientific">Araneus ventricosus</name>
    <name type="common">Orbweaver spider</name>
    <name type="synonym">Epeira ventricosa</name>
    <dbReference type="NCBI Taxonomy" id="182803"/>
    <lineage>
        <taxon>Eukaryota</taxon>
        <taxon>Metazoa</taxon>
        <taxon>Ecdysozoa</taxon>
        <taxon>Arthropoda</taxon>
        <taxon>Chelicerata</taxon>
        <taxon>Arachnida</taxon>
        <taxon>Araneae</taxon>
        <taxon>Araneomorphae</taxon>
        <taxon>Entelegynae</taxon>
        <taxon>Araneoidea</taxon>
        <taxon>Araneidae</taxon>
        <taxon>Araneus</taxon>
    </lineage>
</organism>
<protein>
    <submittedName>
        <fullName evidence="1">Uncharacterized protein</fullName>
    </submittedName>
</protein>
<comment type="caution">
    <text evidence="1">The sequence shown here is derived from an EMBL/GenBank/DDBJ whole genome shotgun (WGS) entry which is preliminary data.</text>
</comment>
<dbReference type="EMBL" id="BGPR01030672">
    <property type="protein sequence ID" value="GBO03331.1"/>
    <property type="molecule type" value="Genomic_DNA"/>
</dbReference>
<name>A0A4Y2TT99_ARAVE</name>
<sequence length="154" mass="16728">MSLSQNFRNSTLGEYLPSNGSSIILSHVVNTVTGQCKGPSIRFVAGLSGRFLAKMVDPPTLVSSLGCLNRGSSCAFWISHEDHGSTDVVILLRMSISIRTFLALEQCLAFPQGLRDQTLVVRSAFAMLFRNHTPQVFGSKRAIWPSGSLNSKPS</sequence>